<evidence type="ECO:0000313" key="1">
    <source>
        <dbReference type="EMBL" id="MBW7571056.1"/>
    </source>
</evidence>
<sequence length="95" mass="10471">MTSNHSNYSSYLNDNLLESMNGVNATAGITGNDSLTEYSFSKSYTNASNPNSAHQTEKNNALLRKDEIDILGSCLRKIKMSNNSLNDCFRTPSTK</sequence>
<dbReference type="Proteomes" id="UP000731465">
    <property type="component" value="Unassembled WGS sequence"/>
</dbReference>
<dbReference type="RefSeq" id="WP_219938280.1">
    <property type="nucleotide sequence ID" value="NZ_JAGFNY010000047.1"/>
</dbReference>
<keyword evidence="2" id="KW-1185">Reference proteome</keyword>
<protein>
    <submittedName>
        <fullName evidence="1">Uncharacterized protein</fullName>
    </submittedName>
</protein>
<evidence type="ECO:0000313" key="2">
    <source>
        <dbReference type="Proteomes" id="UP000731465"/>
    </source>
</evidence>
<accession>A0ABS7DIX4</accession>
<gene>
    <name evidence="1" type="ORF">J5V48_09140</name>
</gene>
<comment type="caution">
    <text evidence="1">The sequence shown here is derived from an EMBL/GenBank/DDBJ whole genome shotgun (WGS) entry which is preliminary data.</text>
</comment>
<name>A0ABS7DIX4_9GAMM</name>
<dbReference type="EMBL" id="JAGFNY010000047">
    <property type="protein sequence ID" value="MBW7571056.1"/>
    <property type="molecule type" value="Genomic_DNA"/>
</dbReference>
<proteinExistence type="predicted"/>
<reference evidence="1 2" key="1">
    <citation type="submission" date="2021-03" db="EMBL/GenBank/DDBJ databases">
        <title>Succinivibrio sp. nov. isolated from feces of cow.</title>
        <authorList>
            <person name="Choi J.-Y."/>
        </authorList>
    </citation>
    <scope>NUCLEOTIDE SEQUENCE [LARGE SCALE GENOMIC DNA]</scope>
    <source>
        <strain evidence="1 2">AGMB01872</strain>
    </source>
</reference>
<organism evidence="1 2">
    <name type="scientific">Succinivibrio faecicola</name>
    <dbReference type="NCBI Taxonomy" id="2820300"/>
    <lineage>
        <taxon>Bacteria</taxon>
        <taxon>Pseudomonadati</taxon>
        <taxon>Pseudomonadota</taxon>
        <taxon>Gammaproteobacteria</taxon>
        <taxon>Aeromonadales</taxon>
        <taxon>Succinivibrionaceae</taxon>
        <taxon>Succinivibrio</taxon>
    </lineage>
</organism>